<dbReference type="AlphaFoldDB" id="A0A9W6P8K8"/>
<feature type="transmembrane region" description="Helical" evidence="1">
    <location>
        <begin position="32"/>
        <end position="49"/>
    </location>
</feature>
<protein>
    <submittedName>
        <fullName evidence="2">Membrane protein</fullName>
    </submittedName>
</protein>
<keyword evidence="1" id="KW-0812">Transmembrane</keyword>
<keyword evidence="1" id="KW-0472">Membrane</keyword>
<proteinExistence type="predicted"/>
<evidence type="ECO:0000313" key="2">
    <source>
        <dbReference type="EMBL" id="GLU48968.1"/>
    </source>
</evidence>
<sequence length="244" mass="24986">MMGPSHAATGLAAGTAVTMTMAAAGVSLSLPDIIAAILVCAGAALLPDLDHPDATATRSQGPVSEAASAVARAASTAVWRATRTHYDRGGHDRDGAHRHLTHTVLAAVVAGLLVAGAGQWLPLLTVLLWFLLSLAVRGLWGCVRARRANWGAVSLLAGAATWLLIDAGVSPSLMGLTVAVGMITHSLGDALTKAGAPLLWPVRMRGQRWRMLGPAHRITVGGAPEAAIRWGSLVAAPLLVVLAA</sequence>
<name>A0A9W6P8K8_9ACTN</name>
<evidence type="ECO:0000313" key="3">
    <source>
        <dbReference type="Proteomes" id="UP001165092"/>
    </source>
</evidence>
<comment type="caution">
    <text evidence="2">The sequence shown here is derived from an EMBL/GenBank/DDBJ whole genome shotgun (WGS) entry which is preliminary data.</text>
</comment>
<dbReference type="Proteomes" id="UP001165092">
    <property type="component" value="Unassembled WGS sequence"/>
</dbReference>
<keyword evidence="1" id="KW-1133">Transmembrane helix</keyword>
<organism evidence="2 3">
    <name type="scientific">Nocardiopsis ansamitocini</name>
    <dbReference type="NCBI Taxonomy" id="1670832"/>
    <lineage>
        <taxon>Bacteria</taxon>
        <taxon>Bacillati</taxon>
        <taxon>Actinomycetota</taxon>
        <taxon>Actinomycetes</taxon>
        <taxon>Streptosporangiales</taxon>
        <taxon>Nocardiopsidaceae</taxon>
        <taxon>Nocardiopsis</taxon>
    </lineage>
</organism>
<feature type="transmembrane region" description="Helical" evidence="1">
    <location>
        <begin position="150"/>
        <end position="169"/>
    </location>
</feature>
<feature type="transmembrane region" description="Helical" evidence="1">
    <location>
        <begin position="175"/>
        <end position="200"/>
    </location>
</feature>
<reference evidence="2" key="1">
    <citation type="submission" date="2023-02" db="EMBL/GenBank/DDBJ databases">
        <title>Nocardiopsis ansamitocini NBRC 112285.</title>
        <authorList>
            <person name="Ichikawa N."/>
            <person name="Sato H."/>
            <person name="Tonouchi N."/>
        </authorList>
    </citation>
    <scope>NUCLEOTIDE SEQUENCE</scope>
    <source>
        <strain evidence="2">NBRC 112285</strain>
    </source>
</reference>
<dbReference type="EMBL" id="BSQG01000005">
    <property type="protein sequence ID" value="GLU48968.1"/>
    <property type="molecule type" value="Genomic_DNA"/>
</dbReference>
<evidence type="ECO:0000256" key="1">
    <source>
        <dbReference type="SAM" id="Phobius"/>
    </source>
</evidence>
<dbReference type="Pfam" id="PF04307">
    <property type="entry name" value="YdjM"/>
    <property type="match status" value="1"/>
</dbReference>
<dbReference type="InterPro" id="IPR007404">
    <property type="entry name" value="YdjM-like"/>
</dbReference>
<dbReference type="RefSeq" id="WP_285760427.1">
    <property type="nucleotide sequence ID" value="NZ_BSQG01000005.1"/>
</dbReference>
<accession>A0A9W6P8K8</accession>
<gene>
    <name evidence="2" type="ORF">Nans01_33190</name>
</gene>
<keyword evidence="3" id="KW-1185">Reference proteome</keyword>
<feature type="transmembrane region" description="Helical" evidence="1">
    <location>
        <begin position="126"/>
        <end position="143"/>
    </location>
</feature>